<organism evidence="4 5">
    <name type="scientific">Steinernema carpocapsae</name>
    <name type="common">Entomopathogenic nematode</name>
    <dbReference type="NCBI Taxonomy" id="34508"/>
    <lineage>
        <taxon>Eukaryota</taxon>
        <taxon>Metazoa</taxon>
        <taxon>Ecdysozoa</taxon>
        <taxon>Nematoda</taxon>
        <taxon>Chromadorea</taxon>
        <taxon>Rhabditida</taxon>
        <taxon>Tylenchina</taxon>
        <taxon>Panagrolaimomorpha</taxon>
        <taxon>Strongyloidoidea</taxon>
        <taxon>Steinernematidae</taxon>
        <taxon>Steinernema</taxon>
    </lineage>
</organism>
<dbReference type="InterPro" id="IPR013725">
    <property type="entry name" value="DNA_replication_fac_RFC1_C"/>
</dbReference>
<proteinExistence type="predicted"/>
<dbReference type="AlphaFoldDB" id="A0A4U5P131"/>
<dbReference type="STRING" id="34508.A0A4U5P131"/>
<feature type="region of interest" description="Disordered" evidence="2">
    <location>
        <begin position="129"/>
        <end position="158"/>
    </location>
</feature>
<dbReference type="OrthoDB" id="446168at2759"/>
<dbReference type="Proteomes" id="UP000298663">
    <property type="component" value="Unassembled WGS sequence"/>
</dbReference>
<name>A0A4U5P131_STECR</name>
<evidence type="ECO:0000313" key="4">
    <source>
        <dbReference type="EMBL" id="TKR89490.1"/>
    </source>
</evidence>
<feature type="compositionally biased region" description="Basic and acidic residues" evidence="2">
    <location>
        <begin position="207"/>
        <end position="218"/>
    </location>
</feature>
<dbReference type="GO" id="GO:0005524">
    <property type="term" value="F:ATP binding"/>
    <property type="evidence" value="ECO:0007669"/>
    <property type="project" value="InterPro"/>
</dbReference>
<accession>A0A4U5P131</accession>
<dbReference type="GO" id="GO:0003677">
    <property type="term" value="F:DNA binding"/>
    <property type="evidence" value="ECO:0007669"/>
    <property type="project" value="TreeGrafter"/>
</dbReference>
<dbReference type="GO" id="GO:0006260">
    <property type="term" value="P:DNA replication"/>
    <property type="evidence" value="ECO:0007669"/>
    <property type="project" value="UniProtKB-KW"/>
</dbReference>
<reference evidence="4 5" key="1">
    <citation type="journal article" date="2015" name="Genome Biol.">
        <title>Comparative genomics of Steinernema reveals deeply conserved gene regulatory networks.</title>
        <authorList>
            <person name="Dillman A.R."/>
            <person name="Macchietto M."/>
            <person name="Porter C.F."/>
            <person name="Rogers A."/>
            <person name="Williams B."/>
            <person name="Antoshechkin I."/>
            <person name="Lee M.M."/>
            <person name="Goodwin Z."/>
            <person name="Lu X."/>
            <person name="Lewis E.E."/>
            <person name="Goodrich-Blair H."/>
            <person name="Stock S.P."/>
            <person name="Adams B.J."/>
            <person name="Sternberg P.W."/>
            <person name="Mortazavi A."/>
        </authorList>
    </citation>
    <scope>NUCLEOTIDE SEQUENCE [LARGE SCALE GENOMIC DNA]</scope>
    <source>
        <strain evidence="4 5">ALL</strain>
    </source>
</reference>
<keyword evidence="1" id="KW-0235">DNA replication</keyword>
<keyword evidence="5" id="KW-1185">Reference proteome</keyword>
<dbReference type="EMBL" id="AZBU02000003">
    <property type="protein sequence ID" value="TKR89490.1"/>
    <property type="molecule type" value="Genomic_DNA"/>
</dbReference>
<comment type="caution">
    <text evidence="4">The sequence shown here is derived from an EMBL/GenBank/DDBJ whole genome shotgun (WGS) entry which is preliminary data.</text>
</comment>
<feature type="region of interest" description="Disordered" evidence="2">
    <location>
        <begin position="180"/>
        <end position="243"/>
    </location>
</feature>
<sequence length="374" mass="41956">MANSIKYLDLTISFAQSCLDWAVSKRPICGAVKSQPIAELIKLIKTSKVPIICICNDRQSPKMRSLVNHCFDLRFQRPRVEAIRARIMTIVHQEGIKGISKEQIDEITEASNAADDLERPNVQMWQRSHFQEGRQHKHCRSCETHHERRNEPQGEAGALLHGLQYPAAVRVRELPEHRIVDGETLEKAGAAEDESGDGGHRARGRCRGNDSERGRLEPPSDSGDALLRHPLAPHERPPPLDDQLSGVARKELQLQQTQAAHPAARIALLSQSDVTTMACDYIEPLQKAITMPLVQKEGEGVREVIDFYNHYTLTKEDAESINELATWPGQKAAKIETKVKSALTRALNKEHRLLPYAQEGVVEGRRLPMSESRV</sequence>
<evidence type="ECO:0000259" key="3">
    <source>
        <dbReference type="Pfam" id="PF08519"/>
    </source>
</evidence>
<dbReference type="GO" id="GO:0005634">
    <property type="term" value="C:nucleus"/>
    <property type="evidence" value="ECO:0007669"/>
    <property type="project" value="TreeGrafter"/>
</dbReference>
<evidence type="ECO:0000256" key="1">
    <source>
        <dbReference type="ARBA" id="ARBA00022705"/>
    </source>
</evidence>
<protein>
    <recommendedName>
        <fullName evidence="3">DNA replication factor RFC1 C-terminal domain-containing protein</fullName>
    </recommendedName>
</protein>
<dbReference type="PANTHER" id="PTHR23389">
    <property type="entry name" value="CHROMOSOME TRANSMISSION FIDELITY FACTOR 18"/>
    <property type="match status" value="1"/>
</dbReference>
<dbReference type="GO" id="GO:0003689">
    <property type="term" value="F:DNA clamp loader activity"/>
    <property type="evidence" value="ECO:0007669"/>
    <property type="project" value="InterPro"/>
</dbReference>
<dbReference type="Gene3D" id="3.40.50.300">
    <property type="entry name" value="P-loop containing nucleotide triphosphate hydrolases"/>
    <property type="match status" value="1"/>
</dbReference>
<dbReference type="Pfam" id="PF08519">
    <property type="entry name" value="RFC1"/>
    <property type="match status" value="1"/>
</dbReference>
<reference evidence="4 5" key="2">
    <citation type="journal article" date="2019" name="G3 (Bethesda)">
        <title>Hybrid Assembly of the Genome of the Entomopathogenic Nematode Steinernema carpocapsae Identifies the X-Chromosome.</title>
        <authorList>
            <person name="Serra L."/>
            <person name="Macchietto M."/>
            <person name="Macias-Munoz A."/>
            <person name="McGill C.J."/>
            <person name="Rodriguez I.M."/>
            <person name="Rodriguez B."/>
            <person name="Murad R."/>
            <person name="Mortazavi A."/>
        </authorList>
    </citation>
    <scope>NUCLEOTIDE SEQUENCE [LARGE SCALE GENOMIC DNA]</scope>
    <source>
        <strain evidence="4 5">ALL</strain>
    </source>
</reference>
<feature type="compositionally biased region" description="Basic and acidic residues" evidence="2">
    <location>
        <begin position="180"/>
        <end position="190"/>
    </location>
</feature>
<dbReference type="InterPro" id="IPR027417">
    <property type="entry name" value="P-loop_NTPase"/>
</dbReference>
<dbReference type="PANTHER" id="PTHR23389:SF6">
    <property type="entry name" value="REPLICATION FACTOR C SUBUNIT 1"/>
    <property type="match status" value="1"/>
</dbReference>
<feature type="domain" description="DNA replication factor RFC1 C-terminal" evidence="3">
    <location>
        <begin position="264"/>
        <end position="349"/>
    </location>
</feature>
<gene>
    <name evidence="4" type="ORF">L596_013586</name>
</gene>
<feature type="compositionally biased region" description="Basic and acidic residues" evidence="2">
    <location>
        <begin position="129"/>
        <end position="152"/>
    </location>
</feature>
<evidence type="ECO:0000256" key="2">
    <source>
        <dbReference type="SAM" id="MobiDB-lite"/>
    </source>
</evidence>
<dbReference type="GO" id="GO:0005663">
    <property type="term" value="C:DNA replication factor C complex"/>
    <property type="evidence" value="ECO:0007669"/>
    <property type="project" value="InterPro"/>
</dbReference>
<evidence type="ECO:0000313" key="5">
    <source>
        <dbReference type="Proteomes" id="UP000298663"/>
    </source>
</evidence>